<evidence type="ECO:0000313" key="5">
    <source>
        <dbReference type="EMBL" id="TRY72351.1"/>
    </source>
</evidence>
<dbReference type="GO" id="GO:0000785">
    <property type="term" value="C:chromatin"/>
    <property type="evidence" value="ECO:0007669"/>
    <property type="project" value="TreeGrafter"/>
</dbReference>
<dbReference type="EMBL" id="VCGU01000008">
    <property type="protein sequence ID" value="TRY72351.1"/>
    <property type="molecule type" value="Genomic_DNA"/>
</dbReference>
<dbReference type="Proteomes" id="UP000318571">
    <property type="component" value="Chromosome 7"/>
</dbReference>
<dbReference type="STRING" id="6832.A0A553P3U3"/>
<protein>
    <recommendedName>
        <fullName evidence="7">Akirin</fullName>
    </recommendedName>
</protein>
<evidence type="ECO:0000256" key="3">
    <source>
        <dbReference type="ARBA" id="ARBA00023242"/>
    </source>
</evidence>
<evidence type="ECO:0008006" key="7">
    <source>
        <dbReference type="Google" id="ProtNLM"/>
    </source>
</evidence>
<dbReference type="GO" id="GO:0045089">
    <property type="term" value="P:positive regulation of innate immune response"/>
    <property type="evidence" value="ECO:0007669"/>
    <property type="project" value="TreeGrafter"/>
</dbReference>
<feature type="region of interest" description="Disordered" evidence="4">
    <location>
        <begin position="113"/>
        <end position="137"/>
    </location>
</feature>
<comment type="similarity">
    <text evidence="2">Belongs to the akirin family.</text>
</comment>
<evidence type="ECO:0000256" key="4">
    <source>
        <dbReference type="SAM" id="MobiDB-lite"/>
    </source>
</evidence>
<accession>A0A553P3U3</accession>
<proteinExistence type="inferred from homology"/>
<name>A0A553P3U3_TIGCA</name>
<evidence type="ECO:0000256" key="2">
    <source>
        <dbReference type="ARBA" id="ARBA00005625"/>
    </source>
</evidence>
<dbReference type="PANTHER" id="PTHR13293">
    <property type="entry name" value="AKIRIN-RELATED"/>
    <property type="match status" value="1"/>
</dbReference>
<dbReference type="GO" id="GO:0045944">
    <property type="term" value="P:positive regulation of transcription by RNA polymerase II"/>
    <property type="evidence" value="ECO:0007669"/>
    <property type="project" value="TreeGrafter"/>
</dbReference>
<organism evidence="5 6">
    <name type="scientific">Tigriopus californicus</name>
    <name type="common">Marine copepod</name>
    <dbReference type="NCBI Taxonomy" id="6832"/>
    <lineage>
        <taxon>Eukaryota</taxon>
        <taxon>Metazoa</taxon>
        <taxon>Ecdysozoa</taxon>
        <taxon>Arthropoda</taxon>
        <taxon>Crustacea</taxon>
        <taxon>Multicrustacea</taxon>
        <taxon>Hexanauplia</taxon>
        <taxon>Copepoda</taxon>
        <taxon>Harpacticoida</taxon>
        <taxon>Harpacticidae</taxon>
        <taxon>Tigriopus</taxon>
    </lineage>
</organism>
<feature type="compositionally biased region" description="Basic residues" evidence="4">
    <location>
        <begin position="27"/>
        <end position="42"/>
    </location>
</feature>
<dbReference type="PANTHER" id="PTHR13293:SF6">
    <property type="entry name" value="AKIRIN-RELATED"/>
    <property type="match status" value="1"/>
</dbReference>
<evidence type="ECO:0000313" key="6">
    <source>
        <dbReference type="Proteomes" id="UP000318571"/>
    </source>
</evidence>
<evidence type="ECO:0000256" key="1">
    <source>
        <dbReference type="ARBA" id="ARBA00004123"/>
    </source>
</evidence>
<keyword evidence="6" id="KW-1185">Reference proteome</keyword>
<sequence>MACVTLKRPLEHAHPSYTPPSSEGFSHHHPHHRPPPAKRRRCVPLNQSREHSRDLYEASTSTVGSAALGLVSRPGAIGRSSGGPSPFRASPLTPEQIANNLRDELKRLRKRRQIVPQPKGCSLAAHSPPSSPEPMDDLTAMRTASQALASAGTSGVEPAPPSTAGKILDKPIFTLKQMTLICERMCQERTDQVRNEYDRILHQKLGEQYDAFVKFIDHQIQQRFNEAQLPSYLS</sequence>
<dbReference type="GO" id="GO:0003712">
    <property type="term" value="F:transcription coregulator activity"/>
    <property type="evidence" value="ECO:0007669"/>
    <property type="project" value="TreeGrafter"/>
</dbReference>
<keyword evidence="3" id="KW-0539">Nucleus</keyword>
<feature type="region of interest" description="Disordered" evidence="4">
    <location>
        <begin position="1"/>
        <end position="61"/>
    </location>
</feature>
<dbReference type="AlphaFoldDB" id="A0A553P3U3"/>
<feature type="region of interest" description="Disordered" evidence="4">
    <location>
        <begin position="75"/>
        <end position="95"/>
    </location>
</feature>
<gene>
    <name evidence="5" type="ORF">TCAL_03400</name>
</gene>
<dbReference type="OMA" id="PDKMAKN"/>
<dbReference type="InterPro" id="IPR024132">
    <property type="entry name" value="Akirin"/>
</dbReference>
<dbReference type="OrthoDB" id="10039914at2759"/>
<dbReference type="GO" id="GO:0005634">
    <property type="term" value="C:nucleus"/>
    <property type="evidence" value="ECO:0007669"/>
    <property type="project" value="UniProtKB-SubCell"/>
</dbReference>
<comment type="subcellular location">
    <subcellularLocation>
        <location evidence="1">Nucleus</location>
    </subcellularLocation>
</comment>
<reference evidence="5 6" key="1">
    <citation type="journal article" date="2018" name="Nat. Ecol. Evol.">
        <title>Genomic signatures of mitonuclear coevolution across populations of Tigriopus californicus.</title>
        <authorList>
            <person name="Barreto F.S."/>
            <person name="Watson E.T."/>
            <person name="Lima T.G."/>
            <person name="Willett C.S."/>
            <person name="Edmands S."/>
            <person name="Li W."/>
            <person name="Burton R.S."/>
        </authorList>
    </citation>
    <scope>NUCLEOTIDE SEQUENCE [LARGE SCALE GENOMIC DNA]</scope>
    <source>
        <strain evidence="5 6">San Diego</strain>
    </source>
</reference>
<comment type="caution">
    <text evidence="5">The sequence shown here is derived from an EMBL/GenBank/DDBJ whole genome shotgun (WGS) entry which is preliminary data.</text>
</comment>